<dbReference type="EMBL" id="CADIJS010000001">
    <property type="protein sequence ID" value="CAB3670211.1"/>
    <property type="molecule type" value="Genomic_DNA"/>
</dbReference>
<protein>
    <recommendedName>
        <fullName evidence="3">Replication protein O</fullName>
    </recommendedName>
</protein>
<proteinExistence type="predicted"/>
<evidence type="ECO:0000313" key="2">
    <source>
        <dbReference type="Proteomes" id="UP000494116"/>
    </source>
</evidence>
<comment type="caution">
    <text evidence="1">The sequence shown here is derived from an EMBL/GenBank/DDBJ whole genome shotgun (WGS) entry which is preliminary data.</text>
</comment>
<evidence type="ECO:0008006" key="3">
    <source>
        <dbReference type="Google" id="ProtNLM"/>
    </source>
</evidence>
<name>A0ABN7EUY0_9BURK</name>
<gene>
    <name evidence="1" type="ORF">LMG1873_01073</name>
</gene>
<organism evidence="1 2">
    <name type="scientific">Achromobacter piechaudii</name>
    <dbReference type="NCBI Taxonomy" id="72556"/>
    <lineage>
        <taxon>Bacteria</taxon>
        <taxon>Pseudomonadati</taxon>
        <taxon>Pseudomonadota</taxon>
        <taxon>Betaproteobacteria</taxon>
        <taxon>Burkholderiales</taxon>
        <taxon>Alcaligenaceae</taxon>
        <taxon>Achromobacter</taxon>
    </lineage>
</organism>
<dbReference type="Proteomes" id="UP000494116">
    <property type="component" value="Unassembled WGS sequence"/>
</dbReference>
<accession>A0ABN7EUY0</accession>
<evidence type="ECO:0000313" key="1">
    <source>
        <dbReference type="EMBL" id="CAB3670211.1"/>
    </source>
</evidence>
<keyword evidence="2" id="KW-1185">Reference proteome</keyword>
<sequence>MPRWRVPCPFSVADSRMSKNFAYDRLWLALKQSRPIAFGLFLARMAGNPKAAIVLSQLAHWTRTGRDVAQTNGWIFKTQQQWWLETGLSRAELDTARRRLRNLGFVEETLAGRPATLWYRMNLPNIARALEVCRKEALPVELTFEFMRAPERAVRDLLGPTTAYHRILADVTGGVNAGLLLSRLLQLQRRSVESGYPWFSLTALNWQEDLALNRRSLENAKDRLKALGLVQEFHLNRGAKRVYTQVDPALLCELLEQQFASQAAVQKRAEVAGMATTRRHQAFQMATDDGMATAQKQSVGRANVRNQQTGNTQPEISVCGNRPLQIARKVQSSLLNSSTSIRGTTTSSNTPTTTTHASANDAVLLQNTSVVVGLDSLIWPDVLPPESREGAMTILGYAPDVFRQTLLDEFAARARKQTVENPLGYLRRLVLLAQQGRFVPELAHVEAQRRRNLAAVSASVRAAEAGVMADVSPALEPSSKAEGRARIAELRAAMAGRSTRT</sequence>
<reference evidence="1 2" key="1">
    <citation type="submission" date="2020-04" db="EMBL/GenBank/DDBJ databases">
        <authorList>
            <person name="De Canck E."/>
        </authorList>
    </citation>
    <scope>NUCLEOTIDE SEQUENCE [LARGE SCALE GENOMIC DNA]</scope>
    <source>
        <strain evidence="1 2">LMG 1873</strain>
    </source>
</reference>